<name>A0A0B6ZSM8_9EUPU</name>
<organism evidence="1">
    <name type="scientific">Arion vulgaris</name>
    <dbReference type="NCBI Taxonomy" id="1028688"/>
    <lineage>
        <taxon>Eukaryota</taxon>
        <taxon>Metazoa</taxon>
        <taxon>Spiralia</taxon>
        <taxon>Lophotrochozoa</taxon>
        <taxon>Mollusca</taxon>
        <taxon>Gastropoda</taxon>
        <taxon>Heterobranchia</taxon>
        <taxon>Euthyneura</taxon>
        <taxon>Panpulmonata</taxon>
        <taxon>Eupulmonata</taxon>
        <taxon>Stylommatophora</taxon>
        <taxon>Helicina</taxon>
        <taxon>Arionoidea</taxon>
        <taxon>Arionidae</taxon>
        <taxon>Arion</taxon>
    </lineage>
</organism>
<sequence>MLCRNICVQHIVVSGYRHGHTMPPFTKTFVAILVCLEQDPAVSGHTSIEWVSGLAYQHLWSTKSIPRVHPARLPEQLENGILANRNNPSE</sequence>
<dbReference type="EMBL" id="HACG01024794">
    <property type="protein sequence ID" value="CEK71659.1"/>
    <property type="molecule type" value="Transcribed_RNA"/>
</dbReference>
<protein>
    <submittedName>
        <fullName evidence="1">Uncharacterized protein</fullName>
    </submittedName>
</protein>
<dbReference type="AlphaFoldDB" id="A0A0B6ZSM8"/>
<feature type="non-terminal residue" evidence="1">
    <location>
        <position position="90"/>
    </location>
</feature>
<accession>A0A0B6ZSM8</accession>
<gene>
    <name evidence="1" type="primary">ORF79314</name>
</gene>
<evidence type="ECO:0000313" key="1">
    <source>
        <dbReference type="EMBL" id="CEK71659.1"/>
    </source>
</evidence>
<reference evidence="1" key="1">
    <citation type="submission" date="2014-12" db="EMBL/GenBank/DDBJ databases">
        <title>Insight into the proteome of Arion vulgaris.</title>
        <authorList>
            <person name="Aradska J."/>
            <person name="Bulat T."/>
            <person name="Smidak R."/>
            <person name="Sarate P."/>
            <person name="Gangsoo J."/>
            <person name="Sialana F."/>
            <person name="Bilban M."/>
            <person name="Lubec G."/>
        </authorList>
    </citation>
    <scope>NUCLEOTIDE SEQUENCE</scope>
    <source>
        <tissue evidence="1">Skin</tissue>
    </source>
</reference>
<proteinExistence type="predicted"/>